<sequence>MPHNALDALLNDTRLAASEVHNIANAENNPTLATAAAATVRTCQLARGKAGGRDDQSVHDLVGLMHETVCALLGRHKAESGALPEAILEDSFLAGVECKQRSSRLGSLFKRKEGANQMNTCIAELRRILERLLPKQEGTSARADINSRRHSARLSLSSAYSSRFHVQPRPEEPATPQESPTITNSTSTKQEKHRSLPMRAPQYGMSSFERWRHETALLSSLPTLGFLKYVDEDGRRRVHDEHRDILG</sequence>
<comment type="caution">
    <text evidence="2">The sequence shown here is derived from an EMBL/GenBank/DDBJ whole genome shotgun (WGS) entry which is preliminary data.</text>
</comment>
<feature type="region of interest" description="Disordered" evidence="1">
    <location>
        <begin position="159"/>
        <end position="199"/>
    </location>
</feature>
<evidence type="ECO:0000313" key="3">
    <source>
        <dbReference type="Proteomes" id="UP001221757"/>
    </source>
</evidence>
<evidence type="ECO:0000313" key="2">
    <source>
        <dbReference type="EMBL" id="KAJ7672926.1"/>
    </source>
</evidence>
<dbReference type="EMBL" id="JARKIE010000164">
    <property type="protein sequence ID" value="KAJ7672926.1"/>
    <property type="molecule type" value="Genomic_DNA"/>
</dbReference>
<reference evidence="2" key="1">
    <citation type="submission" date="2023-03" db="EMBL/GenBank/DDBJ databases">
        <title>Massive genome expansion in bonnet fungi (Mycena s.s.) driven by repeated elements and novel gene families across ecological guilds.</title>
        <authorList>
            <consortium name="Lawrence Berkeley National Laboratory"/>
            <person name="Harder C.B."/>
            <person name="Miyauchi S."/>
            <person name="Viragh M."/>
            <person name="Kuo A."/>
            <person name="Thoen E."/>
            <person name="Andreopoulos B."/>
            <person name="Lu D."/>
            <person name="Skrede I."/>
            <person name="Drula E."/>
            <person name="Henrissat B."/>
            <person name="Morin E."/>
            <person name="Kohler A."/>
            <person name="Barry K."/>
            <person name="LaButti K."/>
            <person name="Morin E."/>
            <person name="Salamov A."/>
            <person name="Lipzen A."/>
            <person name="Mereny Z."/>
            <person name="Hegedus B."/>
            <person name="Baldrian P."/>
            <person name="Stursova M."/>
            <person name="Weitz H."/>
            <person name="Taylor A."/>
            <person name="Grigoriev I.V."/>
            <person name="Nagy L.G."/>
            <person name="Martin F."/>
            <person name="Kauserud H."/>
        </authorList>
    </citation>
    <scope>NUCLEOTIDE SEQUENCE</scope>
    <source>
        <strain evidence="2">CBHHK067</strain>
    </source>
</reference>
<accession>A0AAD7D4F9</accession>
<protein>
    <submittedName>
        <fullName evidence="2">Uncharacterized protein</fullName>
    </submittedName>
</protein>
<keyword evidence="3" id="KW-1185">Reference proteome</keyword>
<feature type="compositionally biased region" description="Polar residues" evidence="1">
    <location>
        <begin position="176"/>
        <end position="188"/>
    </location>
</feature>
<gene>
    <name evidence="2" type="ORF">B0H17DRAFT_1208503</name>
</gene>
<dbReference type="Proteomes" id="UP001221757">
    <property type="component" value="Unassembled WGS sequence"/>
</dbReference>
<organism evidence="2 3">
    <name type="scientific">Mycena rosella</name>
    <name type="common">Pink bonnet</name>
    <name type="synonym">Agaricus rosellus</name>
    <dbReference type="NCBI Taxonomy" id="1033263"/>
    <lineage>
        <taxon>Eukaryota</taxon>
        <taxon>Fungi</taxon>
        <taxon>Dikarya</taxon>
        <taxon>Basidiomycota</taxon>
        <taxon>Agaricomycotina</taxon>
        <taxon>Agaricomycetes</taxon>
        <taxon>Agaricomycetidae</taxon>
        <taxon>Agaricales</taxon>
        <taxon>Marasmiineae</taxon>
        <taxon>Mycenaceae</taxon>
        <taxon>Mycena</taxon>
    </lineage>
</organism>
<name>A0AAD7D4F9_MYCRO</name>
<evidence type="ECO:0000256" key="1">
    <source>
        <dbReference type="SAM" id="MobiDB-lite"/>
    </source>
</evidence>
<dbReference type="AlphaFoldDB" id="A0AAD7D4F9"/>
<proteinExistence type="predicted"/>